<dbReference type="AlphaFoldDB" id="A0A5D2H9N0"/>
<evidence type="ECO:0000313" key="2">
    <source>
        <dbReference type="Proteomes" id="UP000323506"/>
    </source>
</evidence>
<keyword evidence="2" id="KW-1185">Reference proteome</keyword>
<dbReference type="EMBL" id="CM017690">
    <property type="protein sequence ID" value="TYH26196.1"/>
    <property type="molecule type" value="Genomic_DNA"/>
</dbReference>
<dbReference type="PANTHER" id="PTHR37705">
    <property type="entry name" value="BNAA08G11710D PROTEIN"/>
    <property type="match status" value="1"/>
</dbReference>
<dbReference type="PANTHER" id="PTHR37705:SF1">
    <property type="entry name" value="TRANSMEMBRANE PROTEIN"/>
    <property type="match status" value="1"/>
</dbReference>
<evidence type="ECO:0000313" key="1">
    <source>
        <dbReference type="EMBL" id="TYH26196.1"/>
    </source>
</evidence>
<protein>
    <submittedName>
        <fullName evidence="1">Uncharacterized protein</fullName>
    </submittedName>
</protein>
<proteinExistence type="predicted"/>
<accession>A0A5D2H9N0</accession>
<sequence length="58" mass="6278">MVLQRLEICVELMKLAVEFVVVVAEAVGIVIHQNHSPPVMTASRSFATSVPLVGFLPC</sequence>
<organism evidence="1 2">
    <name type="scientific">Gossypium darwinii</name>
    <name type="common">Darwin's cotton</name>
    <name type="synonym">Gossypium barbadense var. darwinii</name>
    <dbReference type="NCBI Taxonomy" id="34276"/>
    <lineage>
        <taxon>Eukaryota</taxon>
        <taxon>Viridiplantae</taxon>
        <taxon>Streptophyta</taxon>
        <taxon>Embryophyta</taxon>
        <taxon>Tracheophyta</taxon>
        <taxon>Spermatophyta</taxon>
        <taxon>Magnoliopsida</taxon>
        <taxon>eudicotyledons</taxon>
        <taxon>Gunneridae</taxon>
        <taxon>Pentapetalae</taxon>
        <taxon>rosids</taxon>
        <taxon>malvids</taxon>
        <taxon>Malvales</taxon>
        <taxon>Malvaceae</taxon>
        <taxon>Malvoideae</taxon>
        <taxon>Gossypium</taxon>
    </lineage>
</organism>
<reference evidence="1 2" key="1">
    <citation type="submission" date="2019-06" db="EMBL/GenBank/DDBJ databases">
        <title>WGS assembly of Gossypium darwinii.</title>
        <authorList>
            <person name="Chen Z.J."/>
            <person name="Sreedasyam A."/>
            <person name="Ando A."/>
            <person name="Song Q."/>
            <person name="De L."/>
            <person name="Hulse-Kemp A."/>
            <person name="Ding M."/>
            <person name="Ye W."/>
            <person name="Kirkbride R."/>
            <person name="Jenkins J."/>
            <person name="Plott C."/>
            <person name="Lovell J."/>
            <person name="Lin Y.-M."/>
            <person name="Vaughn R."/>
            <person name="Liu B."/>
            <person name="Li W."/>
            <person name="Simpson S."/>
            <person name="Scheffler B."/>
            <person name="Saski C."/>
            <person name="Grover C."/>
            <person name="Hu G."/>
            <person name="Conover J."/>
            <person name="Carlson J."/>
            <person name="Shu S."/>
            <person name="Boston L."/>
            <person name="Williams M."/>
            <person name="Peterson D."/>
            <person name="Mcgee K."/>
            <person name="Jones D."/>
            <person name="Wendel J."/>
            <person name="Stelly D."/>
            <person name="Grimwood J."/>
            <person name="Schmutz J."/>
        </authorList>
    </citation>
    <scope>NUCLEOTIDE SEQUENCE [LARGE SCALE GENOMIC DNA]</scope>
    <source>
        <strain evidence="1">1808015.09</strain>
    </source>
</reference>
<name>A0A5D2H9N0_GOSDA</name>
<gene>
    <name evidence="1" type="ORF">ES288_A03G231700v1</name>
</gene>
<dbReference type="SMR" id="A0A5D2H9N0"/>
<dbReference type="Proteomes" id="UP000323506">
    <property type="component" value="Chromosome A03"/>
</dbReference>